<accession>A0AB38M841</accession>
<dbReference type="AlphaFoldDB" id="A0AB38M841"/>
<evidence type="ECO:0008006" key="3">
    <source>
        <dbReference type="Google" id="ProtNLM"/>
    </source>
</evidence>
<name>A0AB38M841_AURPU</name>
<proteinExistence type="predicted"/>
<comment type="caution">
    <text evidence="1">The sequence shown here is derived from an EMBL/GenBank/DDBJ whole genome shotgun (WGS) entry which is preliminary data.</text>
</comment>
<sequence length="365" mass="41882">MAAQENTFPPEIWAEIVECSPQQTLVALSRVCSMLSVEVRKVLLRSVASKETSGDNEKSASIIYRPWAFHDMLVKENTNWRSTIRFAKLNWLGEYLDKDGKDALIGRAKPVADHLIFKTAMMLSECAHLHDFQDLTLDECGPLTSAIVPMFKWPRNLRKLDYSPSRSKCEPYWRGILRRMGDISDAVDLSVHVLSPVKDSLEELKFDLGLDRHWILPFKTGGLFQSFANMSKLTVPVELIMHSRGLSQSRLDCPFYTGLPHDLQELTLKFTILTSWHPRPAHSDLEANQCLLSDPAHRFFDELSDIAMHKEEFFPSLKQLILTEDGERPFLVKCVHTKHSLEDLRSSGIQVVQGDWYRQSRETWV</sequence>
<evidence type="ECO:0000313" key="2">
    <source>
        <dbReference type="Proteomes" id="UP000305064"/>
    </source>
</evidence>
<organism evidence="1 2">
    <name type="scientific">Aureobasidium pullulans</name>
    <name type="common">Black yeast</name>
    <name type="synonym">Pullularia pullulans</name>
    <dbReference type="NCBI Taxonomy" id="5580"/>
    <lineage>
        <taxon>Eukaryota</taxon>
        <taxon>Fungi</taxon>
        <taxon>Dikarya</taxon>
        <taxon>Ascomycota</taxon>
        <taxon>Pezizomycotina</taxon>
        <taxon>Dothideomycetes</taxon>
        <taxon>Dothideomycetidae</taxon>
        <taxon>Dothideales</taxon>
        <taxon>Saccotheciaceae</taxon>
        <taxon>Aureobasidium</taxon>
    </lineage>
</organism>
<gene>
    <name evidence="1" type="ORF">D6C94_01045</name>
</gene>
<reference evidence="1 2" key="1">
    <citation type="submission" date="2018-10" db="EMBL/GenBank/DDBJ databases">
        <title>Fifty Aureobasidium pullulans genomes reveal a recombining polyextremotolerant generalist.</title>
        <authorList>
            <person name="Gostincar C."/>
            <person name="Turk M."/>
            <person name="Zajc J."/>
            <person name="Gunde-Cimerman N."/>
        </authorList>
    </citation>
    <scope>NUCLEOTIDE SEQUENCE [LARGE SCALE GENOMIC DNA]</scope>
    <source>
        <strain evidence="1 2">EXF-4256</strain>
    </source>
</reference>
<protein>
    <recommendedName>
        <fullName evidence="3">F-box domain-containing protein</fullName>
    </recommendedName>
</protein>
<dbReference type="Proteomes" id="UP000305064">
    <property type="component" value="Unassembled WGS sequence"/>
</dbReference>
<dbReference type="EMBL" id="QZBJ01000005">
    <property type="protein sequence ID" value="THY78782.1"/>
    <property type="molecule type" value="Genomic_DNA"/>
</dbReference>
<evidence type="ECO:0000313" key="1">
    <source>
        <dbReference type="EMBL" id="THY78782.1"/>
    </source>
</evidence>